<evidence type="ECO:0000256" key="1">
    <source>
        <dbReference type="SAM" id="MobiDB-lite"/>
    </source>
</evidence>
<feature type="region of interest" description="Disordered" evidence="1">
    <location>
        <begin position="24"/>
        <end position="105"/>
    </location>
</feature>
<proteinExistence type="predicted"/>
<dbReference type="Proteomes" id="UP000326553">
    <property type="component" value="Chromosome"/>
</dbReference>
<reference evidence="3 4" key="1">
    <citation type="submission" date="2017-09" db="EMBL/GenBank/DDBJ databases">
        <authorList>
            <person name="Lee N."/>
            <person name="Cho B.-K."/>
        </authorList>
    </citation>
    <scope>NUCLEOTIDE SEQUENCE [LARGE SCALE GENOMIC DNA]</scope>
    <source>
        <strain evidence="3 4">ATCC 12461</strain>
    </source>
</reference>
<evidence type="ECO:0000256" key="2">
    <source>
        <dbReference type="SAM" id="SignalP"/>
    </source>
</evidence>
<feature type="signal peptide" evidence="2">
    <location>
        <begin position="1"/>
        <end position="27"/>
    </location>
</feature>
<accession>A0A5J6HJ27</accession>
<evidence type="ECO:0008006" key="5">
    <source>
        <dbReference type="Google" id="ProtNLM"/>
    </source>
</evidence>
<keyword evidence="2" id="KW-0732">Signal</keyword>
<keyword evidence="4" id="KW-1185">Reference proteome</keyword>
<feature type="compositionally biased region" description="Low complexity" evidence="1">
    <location>
        <begin position="81"/>
        <end position="105"/>
    </location>
</feature>
<evidence type="ECO:0000313" key="4">
    <source>
        <dbReference type="Proteomes" id="UP000326553"/>
    </source>
</evidence>
<organism evidence="3 4">
    <name type="scientific">Streptomyces alboniger</name>
    <dbReference type="NCBI Taxonomy" id="132473"/>
    <lineage>
        <taxon>Bacteria</taxon>
        <taxon>Bacillati</taxon>
        <taxon>Actinomycetota</taxon>
        <taxon>Actinomycetes</taxon>
        <taxon>Kitasatosporales</taxon>
        <taxon>Streptomycetaceae</taxon>
        <taxon>Streptomyces</taxon>
        <taxon>Streptomyces aurantiacus group</taxon>
    </lineage>
</organism>
<feature type="chain" id="PRO_5023834705" description="ATP-binding protein" evidence="2">
    <location>
        <begin position="28"/>
        <end position="105"/>
    </location>
</feature>
<protein>
    <recommendedName>
        <fullName evidence="5">ATP-binding protein</fullName>
    </recommendedName>
</protein>
<sequence length="105" mass="9894">MNTTLKAVFVSGVLAVTALGAAGTAGASIQDPLPPVTENGAASLADAPLGTTLGDPLANGLSNGVDPGGATNGVSPPPNGLPAAAALPDLSDSDGLPALPNNLDD</sequence>
<dbReference type="AlphaFoldDB" id="A0A5J6HJ27"/>
<dbReference type="RefSeq" id="WP_055527403.1">
    <property type="nucleotide sequence ID" value="NZ_CP023695.1"/>
</dbReference>
<evidence type="ECO:0000313" key="3">
    <source>
        <dbReference type="EMBL" id="QEV19252.1"/>
    </source>
</evidence>
<gene>
    <name evidence="3" type="ORF">CP975_18660</name>
</gene>
<name>A0A5J6HJ27_STRAD</name>
<dbReference type="EMBL" id="CP023695">
    <property type="protein sequence ID" value="QEV19252.1"/>
    <property type="molecule type" value="Genomic_DNA"/>
</dbReference>
<dbReference type="KEGG" id="salw:CP975_18660"/>